<dbReference type="PROSITE" id="PS51746">
    <property type="entry name" value="PPM_2"/>
    <property type="match status" value="1"/>
</dbReference>
<keyword evidence="8 12" id="KW-0904">Protein phosphatase</keyword>
<keyword evidence="9" id="KW-0464">Manganese</keyword>
<comment type="cofactor">
    <cofactor evidence="2">
        <name>Mg(2+)</name>
        <dbReference type="ChEBI" id="CHEBI:18420"/>
    </cofactor>
</comment>
<evidence type="ECO:0000259" key="14">
    <source>
        <dbReference type="PROSITE" id="PS51746"/>
    </source>
</evidence>
<evidence type="ECO:0000256" key="3">
    <source>
        <dbReference type="ARBA" id="ARBA00006702"/>
    </source>
</evidence>
<reference evidence="15 16" key="1">
    <citation type="journal article" date="2019" name="Sci. Rep.">
        <title>A high-quality genome of Eragrostis curvula grass provides insights into Poaceae evolution and supports new strategies to enhance forage quality.</title>
        <authorList>
            <person name="Carballo J."/>
            <person name="Santos B.A.C.M."/>
            <person name="Zappacosta D."/>
            <person name="Garbus I."/>
            <person name="Selva J.P."/>
            <person name="Gallo C.A."/>
            <person name="Diaz A."/>
            <person name="Albertini E."/>
            <person name="Caccamo M."/>
            <person name="Echenique V."/>
        </authorList>
    </citation>
    <scope>NUCLEOTIDE SEQUENCE [LARGE SCALE GENOMIC DNA]</scope>
    <source>
        <strain evidence="16">cv. Victoria</strain>
        <tissue evidence="15">Leaf</tissue>
    </source>
</reference>
<dbReference type="PANTHER" id="PTHR47992">
    <property type="entry name" value="PROTEIN PHOSPHATASE"/>
    <property type="match status" value="1"/>
</dbReference>
<feature type="region of interest" description="Disordered" evidence="13">
    <location>
        <begin position="39"/>
        <end position="85"/>
    </location>
</feature>
<dbReference type="Gene3D" id="3.60.40.10">
    <property type="entry name" value="PPM-type phosphatase domain"/>
    <property type="match status" value="1"/>
</dbReference>
<evidence type="ECO:0000256" key="10">
    <source>
        <dbReference type="ARBA" id="ARBA00047761"/>
    </source>
</evidence>
<dbReference type="InterPro" id="IPR036457">
    <property type="entry name" value="PPM-type-like_dom_sf"/>
</dbReference>
<dbReference type="InterPro" id="IPR000222">
    <property type="entry name" value="PP2C_BS"/>
</dbReference>
<accession>A0A5J9TBR5</accession>
<dbReference type="SUPFAM" id="SSF81606">
    <property type="entry name" value="PP2C-like"/>
    <property type="match status" value="1"/>
</dbReference>
<evidence type="ECO:0000256" key="9">
    <source>
        <dbReference type="ARBA" id="ARBA00023211"/>
    </source>
</evidence>
<sequence length="330" mass="35945">MSRAVTLRGLVGIAAAGGHRVRACGQRWDAGWRGFRAGASGSGGRGRGKAAPGSSARRQVQVRRGASASAGNRAGSVSGGFESEDGKLSCGYSSYIGMRPNMEDCYDIKLTEIDGQRVNLFGVFDGHGGNFAAEYLKENLFKNLMKHPEFLKNTKLAIRETYLETNKEILEILSNSYRDDGSTALTAVLMDQRLYVANVGDSRAIAIKAGKAVALSKDHKPNSKDERKRIEDAGGFVVQDDTWRVGGILAMSRAFGNRLLKKYVKPEPDIQYLVLATDGLWDAVRNQDAISILKSEDKPQAAAVKLTELAYARKSTDNITCIVVQFHHDK</sequence>
<gene>
    <name evidence="15" type="ORF">EJB05_42161</name>
</gene>
<keyword evidence="5" id="KW-0479">Metal-binding</keyword>
<evidence type="ECO:0000256" key="1">
    <source>
        <dbReference type="ARBA" id="ARBA00001936"/>
    </source>
</evidence>
<evidence type="ECO:0000313" key="16">
    <source>
        <dbReference type="Proteomes" id="UP000324897"/>
    </source>
</evidence>
<dbReference type="InterPro" id="IPR001932">
    <property type="entry name" value="PPM-type_phosphatase-like_dom"/>
</dbReference>
<comment type="caution">
    <text evidence="15">The sequence shown here is derived from an EMBL/GenBank/DDBJ whole genome shotgun (WGS) entry which is preliminary data.</text>
</comment>
<dbReference type="Pfam" id="PF00481">
    <property type="entry name" value="PP2C"/>
    <property type="match status" value="1"/>
</dbReference>
<protein>
    <recommendedName>
        <fullName evidence="4">protein-serine/threonine phosphatase</fullName>
        <ecNumber evidence="4">3.1.3.16</ecNumber>
    </recommendedName>
</protein>
<feature type="domain" description="PPM-type phosphatase" evidence="14">
    <location>
        <begin position="89"/>
        <end position="326"/>
    </location>
</feature>
<keyword evidence="7" id="KW-0460">Magnesium</keyword>
<dbReference type="PROSITE" id="PS01032">
    <property type="entry name" value="PPM_1"/>
    <property type="match status" value="1"/>
</dbReference>
<evidence type="ECO:0000256" key="13">
    <source>
        <dbReference type="SAM" id="MobiDB-lite"/>
    </source>
</evidence>
<dbReference type="EC" id="3.1.3.16" evidence="4"/>
<keyword evidence="6 12" id="KW-0378">Hydrolase</keyword>
<organism evidence="15 16">
    <name type="scientific">Eragrostis curvula</name>
    <name type="common">weeping love grass</name>
    <dbReference type="NCBI Taxonomy" id="38414"/>
    <lineage>
        <taxon>Eukaryota</taxon>
        <taxon>Viridiplantae</taxon>
        <taxon>Streptophyta</taxon>
        <taxon>Embryophyta</taxon>
        <taxon>Tracheophyta</taxon>
        <taxon>Spermatophyta</taxon>
        <taxon>Magnoliopsida</taxon>
        <taxon>Liliopsida</taxon>
        <taxon>Poales</taxon>
        <taxon>Poaceae</taxon>
        <taxon>PACMAD clade</taxon>
        <taxon>Chloridoideae</taxon>
        <taxon>Eragrostideae</taxon>
        <taxon>Eragrostidinae</taxon>
        <taxon>Eragrostis</taxon>
    </lineage>
</organism>
<dbReference type="CDD" id="cd00143">
    <property type="entry name" value="PP2Cc"/>
    <property type="match status" value="1"/>
</dbReference>
<feature type="non-terminal residue" evidence="15">
    <location>
        <position position="1"/>
    </location>
</feature>
<dbReference type="EMBL" id="RWGY01000039">
    <property type="protein sequence ID" value="TVU08749.1"/>
    <property type="molecule type" value="Genomic_DNA"/>
</dbReference>
<comment type="similarity">
    <text evidence="3 12">Belongs to the PP2C family.</text>
</comment>
<proteinExistence type="inferred from homology"/>
<dbReference type="SMART" id="SM00332">
    <property type="entry name" value="PP2Cc"/>
    <property type="match status" value="1"/>
</dbReference>
<dbReference type="OrthoDB" id="10264738at2759"/>
<evidence type="ECO:0000256" key="5">
    <source>
        <dbReference type="ARBA" id="ARBA00022723"/>
    </source>
</evidence>
<dbReference type="GO" id="GO:0004722">
    <property type="term" value="F:protein serine/threonine phosphatase activity"/>
    <property type="evidence" value="ECO:0007669"/>
    <property type="project" value="UniProtKB-EC"/>
</dbReference>
<dbReference type="Gramene" id="TVU08749">
    <property type="protein sequence ID" value="TVU08749"/>
    <property type="gene ID" value="EJB05_42161"/>
</dbReference>
<evidence type="ECO:0000256" key="6">
    <source>
        <dbReference type="ARBA" id="ARBA00022801"/>
    </source>
</evidence>
<evidence type="ECO:0000256" key="8">
    <source>
        <dbReference type="ARBA" id="ARBA00022912"/>
    </source>
</evidence>
<dbReference type="GO" id="GO:0046872">
    <property type="term" value="F:metal ion binding"/>
    <property type="evidence" value="ECO:0007669"/>
    <property type="project" value="UniProtKB-KW"/>
</dbReference>
<evidence type="ECO:0000256" key="12">
    <source>
        <dbReference type="RuleBase" id="RU003465"/>
    </source>
</evidence>
<evidence type="ECO:0000256" key="11">
    <source>
        <dbReference type="ARBA" id="ARBA00048336"/>
    </source>
</evidence>
<keyword evidence="16" id="KW-1185">Reference proteome</keyword>
<comment type="cofactor">
    <cofactor evidence="1">
        <name>Mn(2+)</name>
        <dbReference type="ChEBI" id="CHEBI:29035"/>
    </cofactor>
</comment>
<comment type="catalytic activity">
    <reaction evidence="10">
        <text>O-phospho-L-seryl-[protein] + H2O = L-seryl-[protein] + phosphate</text>
        <dbReference type="Rhea" id="RHEA:20629"/>
        <dbReference type="Rhea" id="RHEA-COMP:9863"/>
        <dbReference type="Rhea" id="RHEA-COMP:11604"/>
        <dbReference type="ChEBI" id="CHEBI:15377"/>
        <dbReference type="ChEBI" id="CHEBI:29999"/>
        <dbReference type="ChEBI" id="CHEBI:43474"/>
        <dbReference type="ChEBI" id="CHEBI:83421"/>
        <dbReference type="EC" id="3.1.3.16"/>
    </reaction>
</comment>
<dbReference type="AlphaFoldDB" id="A0A5J9TBR5"/>
<evidence type="ECO:0000256" key="4">
    <source>
        <dbReference type="ARBA" id="ARBA00013081"/>
    </source>
</evidence>
<name>A0A5J9TBR5_9POAL</name>
<dbReference type="InterPro" id="IPR015655">
    <property type="entry name" value="PP2C"/>
</dbReference>
<evidence type="ECO:0000256" key="2">
    <source>
        <dbReference type="ARBA" id="ARBA00001946"/>
    </source>
</evidence>
<evidence type="ECO:0000256" key="7">
    <source>
        <dbReference type="ARBA" id="ARBA00022842"/>
    </source>
</evidence>
<evidence type="ECO:0000313" key="15">
    <source>
        <dbReference type="EMBL" id="TVU08749.1"/>
    </source>
</evidence>
<feature type="compositionally biased region" description="Low complexity" evidence="13">
    <location>
        <begin position="49"/>
        <end position="80"/>
    </location>
</feature>
<dbReference type="Proteomes" id="UP000324897">
    <property type="component" value="Chromosome 3"/>
</dbReference>
<comment type="catalytic activity">
    <reaction evidence="11">
        <text>O-phospho-L-threonyl-[protein] + H2O = L-threonyl-[protein] + phosphate</text>
        <dbReference type="Rhea" id="RHEA:47004"/>
        <dbReference type="Rhea" id="RHEA-COMP:11060"/>
        <dbReference type="Rhea" id="RHEA-COMP:11605"/>
        <dbReference type="ChEBI" id="CHEBI:15377"/>
        <dbReference type="ChEBI" id="CHEBI:30013"/>
        <dbReference type="ChEBI" id="CHEBI:43474"/>
        <dbReference type="ChEBI" id="CHEBI:61977"/>
        <dbReference type="EC" id="3.1.3.16"/>
    </reaction>
</comment>